<name>A1TPM0_PARC0</name>
<evidence type="ECO:0000313" key="1">
    <source>
        <dbReference type="EMBL" id="ABM32908.1"/>
    </source>
</evidence>
<dbReference type="Proteomes" id="UP000002596">
    <property type="component" value="Chromosome"/>
</dbReference>
<gene>
    <name evidence="1" type="ordered locus">Aave_2332</name>
</gene>
<dbReference type="STRING" id="397945.Aave_2332"/>
<reference evidence="1" key="1">
    <citation type="submission" date="2006-12" db="EMBL/GenBank/DDBJ databases">
        <title>Complete sequence of Acidovorax avenae subsp. citrulli AAC00-1.</title>
        <authorList>
            <consortium name="US DOE Joint Genome Institute"/>
            <person name="Copeland A."/>
            <person name="Lucas S."/>
            <person name="Lapidus A."/>
            <person name="Barry K."/>
            <person name="Detter J.C."/>
            <person name="Glavina del Rio T."/>
            <person name="Dalin E."/>
            <person name="Tice H."/>
            <person name="Pitluck S."/>
            <person name="Kiss H."/>
            <person name="Brettin T."/>
            <person name="Bruce D."/>
            <person name="Han C."/>
            <person name="Tapia R."/>
            <person name="Gilna P."/>
            <person name="Schmutz J."/>
            <person name="Larimer F."/>
            <person name="Land M."/>
            <person name="Hauser L."/>
            <person name="Kyrpides N."/>
            <person name="Kim E."/>
            <person name="Stahl D."/>
            <person name="Richardson P."/>
        </authorList>
    </citation>
    <scope>NUCLEOTIDE SEQUENCE</scope>
    <source>
        <strain evidence="1">AAC00-1</strain>
    </source>
</reference>
<dbReference type="EMBL" id="CP000512">
    <property type="protein sequence ID" value="ABM32908.1"/>
    <property type="molecule type" value="Genomic_DNA"/>
</dbReference>
<sequence length="98" mass="10705">MPPFARPSCRAFFYPPPENPMRSTPSPNYTTAAGLVLVLLAFLWAQHDDTRAAEAEANAPVVAAAQAHRDLTAQRACEPGATAVWIDRSTVECLRERP</sequence>
<accession>A1TPM0</accession>
<evidence type="ECO:0000313" key="2">
    <source>
        <dbReference type="Proteomes" id="UP000002596"/>
    </source>
</evidence>
<dbReference type="HOGENOM" id="CLU_2327448_0_0_4"/>
<dbReference type="KEGG" id="aav:Aave_2332"/>
<organism evidence="1 2">
    <name type="scientific">Paracidovorax citrulli (strain AAC00-1)</name>
    <name type="common">Acidovorax citrulli</name>
    <dbReference type="NCBI Taxonomy" id="397945"/>
    <lineage>
        <taxon>Bacteria</taxon>
        <taxon>Pseudomonadati</taxon>
        <taxon>Pseudomonadota</taxon>
        <taxon>Betaproteobacteria</taxon>
        <taxon>Burkholderiales</taxon>
        <taxon>Comamonadaceae</taxon>
        <taxon>Paracidovorax</taxon>
    </lineage>
</organism>
<dbReference type="AlphaFoldDB" id="A1TPM0"/>
<proteinExistence type="predicted"/>
<protein>
    <submittedName>
        <fullName evidence="1">Uncharacterized protein</fullName>
    </submittedName>
</protein>